<evidence type="ECO:0000256" key="1">
    <source>
        <dbReference type="SAM" id="MobiDB-lite"/>
    </source>
</evidence>
<feature type="region of interest" description="Disordered" evidence="1">
    <location>
        <begin position="1"/>
        <end position="21"/>
    </location>
</feature>
<keyword evidence="3" id="KW-1185">Reference proteome</keyword>
<evidence type="ECO:0000313" key="2">
    <source>
        <dbReference type="EMBL" id="KAH0563553.1"/>
    </source>
</evidence>
<comment type="caution">
    <text evidence="2">The sequence shown here is derived from an EMBL/GenBank/DDBJ whole genome shotgun (WGS) entry which is preliminary data.</text>
</comment>
<dbReference type="AlphaFoldDB" id="A0AAV7IXZ3"/>
<proteinExistence type="predicted"/>
<sequence>MGHKNKRSRSRERSSEERYSKRLKKVEERVDDILASISSLRDLFSSKGKNCIDTKAFTDLRASPPGLIILTTPLFELALLDF</sequence>
<feature type="compositionally biased region" description="Basic and acidic residues" evidence="1">
    <location>
        <begin position="11"/>
        <end position="21"/>
    </location>
</feature>
<feature type="compositionally biased region" description="Basic residues" evidence="1">
    <location>
        <begin position="1"/>
        <end position="10"/>
    </location>
</feature>
<dbReference type="EMBL" id="JAHXZJ010000002">
    <property type="protein sequence ID" value="KAH0563553.1"/>
    <property type="molecule type" value="Genomic_DNA"/>
</dbReference>
<organism evidence="2 3">
    <name type="scientific">Cotesia glomerata</name>
    <name type="common">Lepidopteran parasitic wasp</name>
    <name type="synonym">Apanteles glomeratus</name>
    <dbReference type="NCBI Taxonomy" id="32391"/>
    <lineage>
        <taxon>Eukaryota</taxon>
        <taxon>Metazoa</taxon>
        <taxon>Ecdysozoa</taxon>
        <taxon>Arthropoda</taxon>
        <taxon>Hexapoda</taxon>
        <taxon>Insecta</taxon>
        <taxon>Pterygota</taxon>
        <taxon>Neoptera</taxon>
        <taxon>Endopterygota</taxon>
        <taxon>Hymenoptera</taxon>
        <taxon>Apocrita</taxon>
        <taxon>Ichneumonoidea</taxon>
        <taxon>Braconidae</taxon>
        <taxon>Microgastrinae</taxon>
        <taxon>Cotesia</taxon>
    </lineage>
</organism>
<evidence type="ECO:0000313" key="3">
    <source>
        <dbReference type="Proteomes" id="UP000826195"/>
    </source>
</evidence>
<dbReference type="Proteomes" id="UP000826195">
    <property type="component" value="Unassembled WGS sequence"/>
</dbReference>
<reference evidence="2 3" key="1">
    <citation type="journal article" date="2021" name="J. Hered.">
        <title>A chromosome-level genome assembly of the parasitoid wasp, Cotesia glomerata (Hymenoptera: Braconidae).</title>
        <authorList>
            <person name="Pinto B.J."/>
            <person name="Weis J.J."/>
            <person name="Gamble T."/>
            <person name="Ode P.J."/>
            <person name="Paul R."/>
            <person name="Zaspel J.M."/>
        </authorList>
    </citation>
    <scope>NUCLEOTIDE SEQUENCE [LARGE SCALE GENOMIC DNA]</scope>
    <source>
        <strain evidence="2">CgM1</strain>
    </source>
</reference>
<gene>
    <name evidence="2" type="ORF">KQX54_001742</name>
</gene>
<protein>
    <submittedName>
        <fullName evidence="2">Uncharacterized protein</fullName>
    </submittedName>
</protein>
<name>A0AAV7IXZ3_COTGL</name>
<accession>A0AAV7IXZ3</accession>